<organism evidence="4 5">
    <name type="scientific">Aphidius gifuensis</name>
    <name type="common">Parasitoid wasp</name>
    <dbReference type="NCBI Taxonomy" id="684658"/>
    <lineage>
        <taxon>Eukaryota</taxon>
        <taxon>Metazoa</taxon>
        <taxon>Ecdysozoa</taxon>
        <taxon>Arthropoda</taxon>
        <taxon>Hexapoda</taxon>
        <taxon>Insecta</taxon>
        <taxon>Pterygota</taxon>
        <taxon>Neoptera</taxon>
        <taxon>Endopterygota</taxon>
        <taxon>Hymenoptera</taxon>
        <taxon>Apocrita</taxon>
        <taxon>Ichneumonoidea</taxon>
        <taxon>Braconidae</taxon>
        <taxon>Aphidiinae</taxon>
        <taxon>Aphidius</taxon>
    </lineage>
</organism>
<evidence type="ECO:0000313" key="4">
    <source>
        <dbReference type="EMBL" id="KAF7998418.1"/>
    </source>
</evidence>
<feature type="domain" description="UBA" evidence="2">
    <location>
        <begin position="226"/>
        <end position="266"/>
    </location>
</feature>
<keyword evidence="5" id="KW-1185">Reference proteome</keyword>
<accession>A0A835CYE6</accession>
<feature type="region of interest" description="Disordered" evidence="1">
    <location>
        <begin position="19"/>
        <end position="51"/>
    </location>
</feature>
<sequence length="476" mass="53927">MVSLMIPWVREQIAEAWHSRKSSKTSERKSLTLSTSDDLSDKKNNSNMFMNDASSSDTFNVHVISLEGDVMRILVKPDFTIEKLKLIATESFYGSDSSKTSSNIRLVHAEKLKHLTDDKKLNDEDVKPKDEIMMVEIRSLSIKENLEESLRGPTFETISEATSHLPPSNPPKPTPSTDCPADFQSEIRKILITLVQASAKILMHSPEATKVYELIREKLEIRCKPPNDPKTVKYLMDIGFTEKKVLKALRLRKMNASEALEWLIEHQDDPDDQDEDELPSIDEAENITLPEPSSSSSGSAPSVRRKSIKDTCIDIFKSTRHGIKKEENLIEAVSLLLESFREYKRLDFRPSSRIKESLVEMGFDEKNVIEVLKVTGNNQNNACEWLLGARRKSLQDLDEGLDPDGAIYTAIMNNPHIQLSLTNPKMLLAYLSILETPSSTSVWINDPEVSPVLSQIFKTYHSEKHAIHMNRYEATS</sequence>
<dbReference type="AlphaFoldDB" id="A0A835CYE6"/>
<dbReference type="OrthoDB" id="336240at2759"/>
<evidence type="ECO:0008006" key="6">
    <source>
        <dbReference type="Google" id="ProtNLM"/>
    </source>
</evidence>
<dbReference type="InterPro" id="IPR052476">
    <property type="entry name" value="UBAC1"/>
</dbReference>
<evidence type="ECO:0000259" key="3">
    <source>
        <dbReference type="PROSITE" id="PS50053"/>
    </source>
</evidence>
<dbReference type="PANTHER" id="PTHR46738:SF1">
    <property type="entry name" value="UBIQUITIN-ASSOCIATED DOMAIN-CONTAINING PROTEIN 1"/>
    <property type="match status" value="1"/>
</dbReference>
<feature type="domain" description="Ubiquitin-like" evidence="3">
    <location>
        <begin position="59"/>
        <end position="135"/>
    </location>
</feature>
<dbReference type="InterPro" id="IPR009060">
    <property type="entry name" value="UBA-like_sf"/>
</dbReference>
<dbReference type="InterPro" id="IPR041927">
    <property type="entry name" value="UBA2_UBAC1"/>
</dbReference>
<evidence type="ECO:0000259" key="2">
    <source>
        <dbReference type="PROSITE" id="PS50030"/>
    </source>
</evidence>
<dbReference type="SUPFAM" id="SSF54236">
    <property type="entry name" value="Ubiquitin-like"/>
    <property type="match status" value="1"/>
</dbReference>
<feature type="compositionally biased region" description="Low complexity" evidence="1">
    <location>
        <begin position="290"/>
        <end position="302"/>
    </location>
</feature>
<dbReference type="PROSITE" id="PS50053">
    <property type="entry name" value="UBIQUITIN_2"/>
    <property type="match status" value="1"/>
</dbReference>
<dbReference type="GO" id="GO:0000151">
    <property type="term" value="C:ubiquitin ligase complex"/>
    <property type="evidence" value="ECO:0007669"/>
    <property type="project" value="TreeGrafter"/>
</dbReference>
<dbReference type="InterPro" id="IPR029071">
    <property type="entry name" value="Ubiquitin-like_domsf"/>
</dbReference>
<reference evidence="4 5" key="1">
    <citation type="submission" date="2020-08" db="EMBL/GenBank/DDBJ databases">
        <title>Aphidius gifuensis genome sequencing and assembly.</title>
        <authorList>
            <person name="Du Z."/>
        </authorList>
    </citation>
    <scope>NUCLEOTIDE SEQUENCE [LARGE SCALE GENOMIC DNA]</scope>
    <source>
        <strain evidence="4">YNYX2018</strain>
        <tissue evidence="4">Adults</tissue>
    </source>
</reference>
<dbReference type="SUPFAM" id="SSF46934">
    <property type="entry name" value="UBA-like"/>
    <property type="match status" value="2"/>
</dbReference>
<dbReference type="SMART" id="SM00165">
    <property type="entry name" value="UBA"/>
    <property type="match status" value="2"/>
</dbReference>
<protein>
    <recommendedName>
        <fullName evidence="6">Ubiquitin-associated domain-containing protein 1</fullName>
    </recommendedName>
</protein>
<proteinExistence type="predicted"/>
<dbReference type="PROSITE" id="PS50030">
    <property type="entry name" value="UBA"/>
    <property type="match status" value="2"/>
</dbReference>
<feature type="region of interest" description="Disordered" evidence="1">
    <location>
        <begin position="284"/>
        <end position="305"/>
    </location>
</feature>
<feature type="domain" description="UBA" evidence="2">
    <location>
        <begin position="349"/>
        <end position="389"/>
    </location>
</feature>
<dbReference type="Proteomes" id="UP000639338">
    <property type="component" value="Unassembled WGS sequence"/>
</dbReference>
<dbReference type="CDD" id="cd17039">
    <property type="entry name" value="Ubl_ubiquitin_like"/>
    <property type="match status" value="1"/>
</dbReference>
<dbReference type="InterPro" id="IPR015940">
    <property type="entry name" value="UBA"/>
</dbReference>
<dbReference type="Pfam" id="PF22562">
    <property type="entry name" value="UBA_7"/>
    <property type="match status" value="1"/>
</dbReference>
<gene>
    <name evidence="4" type="ORF">HCN44_009816</name>
</gene>
<dbReference type="EMBL" id="JACMRX010000001">
    <property type="protein sequence ID" value="KAF7998418.1"/>
    <property type="molecule type" value="Genomic_DNA"/>
</dbReference>
<evidence type="ECO:0000313" key="5">
    <source>
        <dbReference type="Proteomes" id="UP000639338"/>
    </source>
</evidence>
<dbReference type="Gene3D" id="1.10.8.10">
    <property type="entry name" value="DNA helicase RuvA subunit, C-terminal domain"/>
    <property type="match status" value="2"/>
</dbReference>
<dbReference type="InterPro" id="IPR000626">
    <property type="entry name" value="Ubiquitin-like_dom"/>
</dbReference>
<dbReference type="PANTHER" id="PTHR46738">
    <property type="entry name" value="UBIQUITIN-ASSOCIATED DOMAIN-CONTAINING PROTEIN 1"/>
    <property type="match status" value="1"/>
</dbReference>
<dbReference type="CDD" id="cd14304">
    <property type="entry name" value="UBA2_KPC2"/>
    <property type="match status" value="1"/>
</dbReference>
<evidence type="ECO:0000256" key="1">
    <source>
        <dbReference type="SAM" id="MobiDB-lite"/>
    </source>
</evidence>
<dbReference type="Gene3D" id="1.10.260.100">
    <property type="match status" value="1"/>
</dbReference>
<dbReference type="InterPro" id="IPR057650">
    <property type="entry name" value="UBL_UBAC1"/>
</dbReference>
<name>A0A835CYE6_APHGI</name>
<dbReference type="Pfam" id="PF23326">
    <property type="entry name" value="UBL_UBAC1"/>
    <property type="match status" value="1"/>
</dbReference>
<comment type="caution">
    <text evidence="4">The sequence shown here is derived from an EMBL/GenBank/DDBJ whole genome shotgun (WGS) entry which is preliminary data.</text>
</comment>